<dbReference type="Proteomes" id="UP001596138">
    <property type="component" value="Unassembled WGS sequence"/>
</dbReference>
<keyword evidence="2" id="KW-0472">Membrane</keyword>
<dbReference type="EMBL" id="JBHSTI010000008">
    <property type="protein sequence ID" value="MFC6238356.1"/>
    <property type="molecule type" value="Genomic_DNA"/>
</dbReference>
<evidence type="ECO:0000313" key="4">
    <source>
        <dbReference type="Proteomes" id="UP001596138"/>
    </source>
</evidence>
<feature type="region of interest" description="Disordered" evidence="1">
    <location>
        <begin position="299"/>
        <end position="332"/>
    </location>
</feature>
<gene>
    <name evidence="3" type="ORF">ACFQGU_10745</name>
</gene>
<proteinExistence type="predicted"/>
<feature type="compositionally biased region" description="Low complexity" evidence="1">
    <location>
        <begin position="305"/>
        <end position="324"/>
    </location>
</feature>
<sequence length="525" mass="54833">MSIFRRGRTRGDDGVTLVEIMVALTIASGVFLALGLAAIAGVKGTLAARQNQLAGDMMNQAIERARALDFADVAMVTGDPTLAGDPRIDSDTFDPGTGVAEDLVFASVGTLNPHVTTETHNSTTYTIWRYVTQPAGISSGTRRLTVVVTWEVGDETKVRSTSTFVTATRRGLPLPRFLLQYSSPSVQTKGTGTVVTYGLRLKNYGARDAWNITGPSGTWSYVVDSDKDGVLDATEVTSLTDTSADGTLDTGNVEVNGEVWVLASRTVTGSPGDTTAVAFTFKSVAQPLAATASQTLSGSYSISGTPSATPTPTPTSSSPTATPTGDPQTPFPLPVPSCAAACTLTTEYLHELPLGSHTLALSNPAFDTNATLQSAANNYSTDKTGTAGRWLERGGVLATETNKSRVFDVRKQVPVATTFRAGQAVLYLNVACLTAGSPLTVNVAFGQSINTSLGTFTSRGTGSATLTLCDGTFREVAIGVPVGADFSVAKNKYAVIRVVIPSTSAGDVRIGYDWAGAQSRMVIPE</sequence>
<keyword evidence="4" id="KW-1185">Reference proteome</keyword>
<comment type="caution">
    <text evidence="3">The sequence shown here is derived from an EMBL/GenBank/DDBJ whole genome shotgun (WGS) entry which is preliminary data.</text>
</comment>
<dbReference type="PROSITE" id="PS00018">
    <property type="entry name" value="EF_HAND_1"/>
    <property type="match status" value="1"/>
</dbReference>
<organism evidence="3 4">
    <name type="scientific">Longivirga aurantiaca</name>
    <dbReference type="NCBI Taxonomy" id="1837743"/>
    <lineage>
        <taxon>Bacteria</taxon>
        <taxon>Bacillati</taxon>
        <taxon>Actinomycetota</taxon>
        <taxon>Actinomycetes</taxon>
        <taxon>Sporichthyales</taxon>
        <taxon>Sporichthyaceae</taxon>
        <taxon>Longivirga</taxon>
    </lineage>
</organism>
<evidence type="ECO:0000256" key="1">
    <source>
        <dbReference type="SAM" id="MobiDB-lite"/>
    </source>
</evidence>
<name>A0ABW1T0W7_9ACTN</name>
<evidence type="ECO:0000256" key="2">
    <source>
        <dbReference type="SAM" id="Phobius"/>
    </source>
</evidence>
<evidence type="ECO:0008006" key="5">
    <source>
        <dbReference type="Google" id="ProtNLM"/>
    </source>
</evidence>
<keyword evidence="2" id="KW-0812">Transmembrane</keyword>
<keyword evidence="2" id="KW-1133">Transmembrane helix</keyword>
<feature type="transmembrane region" description="Helical" evidence="2">
    <location>
        <begin position="20"/>
        <end position="42"/>
    </location>
</feature>
<evidence type="ECO:0000313" key="3">
    <source>
        <dbReference type="EMBL" id="MFC6238356.1"/>
    </source>
</evidence>
<dbReference type="RefSeq" id="WP_386766498.1">
    <property type="nucleotide sequence ID" value="NZ_JBHSTI010000008.1"/>
</dbReference>
<protein>
    <recommendedName>
        <fullName evidence="5">Prepilin-type N-terminal cleavage/methylation domain-containing protein</fullName>
    </recommendedName>
</protein>
<reference evidence="4" key="1">
    <citation type="journal article" date="2019" name="Int. J. Syst. Evol. Microbiol.">
        <title>The Global Catalogue of Microorganisms (GCM) 10K type strain sequencing project: providing services to taxonomists for standard genome sequencing and annotation.</title>
        <authorList>
            <consortium name="The Broad Institute Genomics Platform"/>
            <consortium name="The Broad Institute Genome Sequencing Center for Infectious Disease"/>
            <person name="Wu L."/>
            <person name="Ma J."/>
        </authorList>
    </citation>
    <scope>NUCLEOTIDE SEQUENCE [LARGE SCALE GENOMIC DNA]</scope>
    <source>
        <strain evidence="4">CGMCC 4.7317</strain>
    </source>
</reference>
<accession>A0ABW1T0W7</accession>
<dbReference type="InterPro" id="IPR018247">
    <property type="entry name" value="EF_Hand_1_Ca_BS"/>
</dbReference>